<organism evidence="1 2">
    <name type="scientific">Vibrio campbellii</name>
    <dbReference type="NCBI Taxonomy" id="680"/>
    <lineage>
        <taxon>Bacteria</taxon>
        <taxon>Pseudomonadati</taxon>
        <taxon>Pseudomonadota</taxon>
        <taxon>Gammaproteobacteria</taxon>
        <taxon>Vibrionales</taxon>
        <taxon>Vibrionaceae</taxon>
        <taxon>Vibrio</taxon>
    </lineage>
</organism>
<evidence type="ECO:0000313" key="1">
    <source>
        <dbReference type="EMBL" id="UTZ25267.1"/>
    </source>
</evidence>
<evidence type="ECO:0000313" key="2">
    <source>
        <dbReference type="Proteomes" id="UP001058687"/>
    </source>
</evidence>
<accession>A0AAE9SKK4</accession>
<sequence>MALVTTIDNARKKPSAQSIRVLETLDVRKHQCQSTVYSEFMKGNNKKEKLEKMPHHSGKAEIANTEAGYFAPLILLTQQLGGWSVLFM</sequence>
<dbReference type="AlphaFoldDB" id="A0AAE9SKK4"/>
<dbReference type="RefSeq" id="WP_038891075.1">
    <property type="nucleotide sequence ID" value="NZ_BBKG01000004.1"/>
</dbReference>
<name>A0AAE9SKK4_9VIBR</name>
<proteinExistence type="predicted"/>
<dbReference type="EMBL" id="CP050467">
    <property type="protein sequence ID" value="UTZ25267.1"/>
    <property type="molecule type" value="Genomic_DNA"/>
</dbReference>
<dbReference type="Proteomes" id="UP001058687">
    <property type="component" value="Chromosome 1"/>
</dbReference>
<reference evidence="1" key="1">
    <citation type="submission" date="2020-03" db="EMBL/GenBank/DDBJ databases">
        <title>Five strains of Vibrio campbellii isolated from Mariana Trench.</title>
        <authorList>
            <person name="Liang J."/>
            <person name="Zhang X.-H."/>
        </authorList>
    </citation>
    <scope>NUCLEOTIDE SEQUENCE</scope>
    <source>
        <strain evidence="1">LJC014</strain>
    </source>
</reference>
<gene>
    <name evidence="1" type="ORF">HB761_10760</name>
</gene>
<protein>
    <submittedName>
        <fullName evidence="1">ABC transporter substrate-binding protein</fullName>
    </submittedName>
</protein>